<gene>
    <name evidence="9" type="ORF">COT42_00030</name>
</gene>
<dbReference type="CDD" id="cd04179">
    <property type="entry name" value="DPM_DPG-synthase_like"/>
    <property type="match status" value="1"/>
</dbReference>
<keyword evidence="4" id="KW-0812">Transmembrane</keyword>
<evidence type="ECO:0000256" key="6">
    <source>
        <dbReference type="ARBA" id="ARBA00022989"/>
    </source>
</evidence>
<organism evidence="9 10">
    <name type="scientific">Candidatus Saganbacteria bacterium CG08_land_8_20_14_0_20_45_16</name>
    <dbReference type="NCBI Taxonomy" id="2014293"/>
    <lineage>
        <taxon>Bacteria</taxon>
        <taxon>Bacillati</taxon>
        <taxon>Saganbacteria</taxon>
    </lineage>
</organism>
<dbReference type="GO" id="GO:0009103">
    <property type="term" value="P:lipopolysaccharide biosynthetic process"/>
    <property type="evidence" value="ECO:0007669"/>
    <property type="project" value="UniProtKB-KW"/>
</dbReference>
<dbReference type="InterPro" id="IPR029044">
    <property type="entry name" value="Nucleotide-diphossugar_trans"/>
</dbReference>
<keyword evidence="6" id="KW-1133">Transmembrane helix</keyword>
<dbReference type="Proteomes" id="UP000231343">
    <property type="component" value="Unassembled WGS sequence"/>
</dbReference>
<reference evidence="9 10" key="1">
    <citation type="submission" date="2017-09" db="EMBL/GenBank/DDBJ databases">
        <title>Depth-based differentiation of microbial function through sediment-hosted aquifers and enrichment of novel symbionts in the deep terrestrial subsurface.</title>
        <authorList>
            <person name="Probst A.J."/>
            <person name="Ladd B."/>
            <person name="Jarett J.K."/>
            <person name="Geller-Mcgrath D.E."/>
            <person name="Sieber C.M."/>
            <person name="Emerson J.B."/>
            <person name="Anantharaman K."/>
            <person name="Thomas B.C."/>
            <person name="Malmstrom R."/>
            <person name="Stieglmeier M."/>
            <person name="Klingl A."/>
            <person name="Woyke T."/>
            <person name="Ryan C.M."/>
            <person name="Banfield J.F."/>
        </authorList>
    </citation>
    <scope>NUCLEOTIDE SEQUENCE [LARGE SCALE GENOMIC DNA]</scope>
    <source>
        <strain evidence="9">CG08_land_8_20_14_0_20_45_16</strain>
    </source>
</reference>
<dbReference type="GO" id="GO:0099621">
    <property type="term" value="F:undecaprenyl-phosphate 4-deoxy-4-formamido-L-arabinose transferase activity"/>
    <property type="evidence" value="ECO:0007669"/>
    <property type="project" value="TreeGrafter"/>
</dbReference>
<protein>
    <submittedName>
        <fullName evidence="9">Glycosyltransferase family 2 protein</fullName>
    </submittedName>
</protein>
<keyword evidence="2" id="KW-0328">Glycosyltransferase</keyword>
<evidence type="ECO:0000256" key="5">
    <source>
        <dbReference type="ARBA" id="ARBA00022985"/>
    </source>
</evidence>
<evidence type="ECO:0000256" key="3">
    <source>
        <dbReference type="ARBA" id="ARBA00022679"/>
    </source>
</evidence>
<dbReference type="Pfam" id="PF00535">
    <property type="entry name" value="Glycos_transf_2"/>
    <property type="match status" value="1"/>
</dbReference>
<comment type="caution">
    <text evidence="9">The sequence shown here is derived from an EMBL/GenBank/DDBJ whole genome shotgun (WGS) entry which is preliminary data.</text>
</comment>
<evidence type="ECO:0000313" key="9">
    <source>
        <dbReference type="EMBL" id="PIS31767.1"/>
    </source>
</evidence>
<evidence type="ECO:0000256" key="1">
    <source>
        <dbReference type="ARBA" id="ARBA00022475"/>
    </source>
</evidence>
<keyword evidence="5" id="KW-0448">Lipopolysaccharide biosynthesis</keyword>
<dbReference type="PANTHER" id="PTHR48090">
    <property type="entry name" value="UNDECAPRENYL-PHOSPHATE 4-DEOXY-4-FORMAMIDO-L-ARABINOSE TRANSFERASE-RELATED"/>
    <property type="match status" value="1"/>
</dbReference>
<dbReference type="AlphaFoldDB" id="A0A2H0Y2K5"/>
<keyword evidence="3 9" id="KW-0808">Transferase</keyword>
<feature type="domain" description="Glycosyltransferase 2-like" evidence="8">
    <location>
        <begin position="4"/>
        <end position="165"/>
    </location>
</feature>
<dbReference type="InterPro" id="IPR050256">
    <property type="entry name" value="Glycosyltransferase_2"/>
</dbReference>
<dbReference type="Gene3D" id="3.90.550.10">
    <property type="entry name" value="Spore Coat Polysaccharide Biosynthesis Protein SpsA, Chain A"/>
    <property type="match status" value="1"/>
</dbReference>
<dbReference type="EMBL" id="PEYM01000002">
    <property type="protein sequence ID" value="PIS31767.1"/>
    <property type="molecule type" value="Genomic_DNA"/>
</dbReference>
<evidence type="ECO:0000256" key="7">
    <source>
        <dbReference type="ARBA" id="ARBA00023136"/>
    </source>
</evidence>
<name>A0A2H0Y2K5_UNCSA</name>
<evidence type="ECO:0000259" key="8">
    <source>
        <dbReference type="Pfam" id="PF00535"/>
    </source>
</evidence>
<dbReference type="InterPro" id="IPR001173">
    <property type="entry name" value="Glyco_trans_2-like"/>
</dbReference>
<evidence type="ECO:0000313" key="10">
    <source>
        <dbReference type="Proteomes" id="UP000231343"/>
    </source>
</evidence>
<evidence type="ECO:0000256" key="4">
    <source>
        <dbReference type="ARBA" id="ARBA00022692"/>
    </source>
</evidence>
<keyword evidence="1" id="KW-1003">Cell membrane</keyword>
<dbReference type="GO" id="GO:0005886">
    <property type="term" value="C:plasma membrane"/>
    <property type="evidence" value="ECO:0007669"/>
    <property type="project" value="TreeGrafter"/>
</dbReference>
<dbReference type="PANTHER" id="PTHR48090:SF3">
    <property type="entry name" value="UNDECAPRENYL-PHOSPHATE 4-DEOXY-4-FORMAMIDO-L-ARABINOSE TRANSFERASE"/>
    <property type="match status" value="1"/>
</dbReference>
<keyword evidence="7" id="KW-0472">Membrane</keyword>
<accession>A0A2H0Y2K5</accession>
<proteinExistence type="predicted"/>
<evidence type="ECO:0000256" key="2">
    <source>
        <dbReference type="ARBA" id="ARBA00022676"/>
    </source>
</evidence>
<sequence length="231" mass="26177">MKLSCFFPMYNEAANIKAVVASAVSVLAKSSQEFEVIIVNDGSSDRTQVIAEELAKNDPRIKVVNHAANQGYGAALRSGFAACQHEIIFQCDGDNQYQLAELKLLLPYLNDYDFVIGYRLKRADPFYRVLEALWYRFLLLVLFRLNLRDTNCAFKLFKKSILEQLKLESNGAIINGEVFVKARKFGFTNIKQVGVHHYPRPKGAQTGAKPRVLLEALASILRLWWQGRSCQ</sequence>
<dbReference type="SUPFAM" id="SSF53448">
    <property type="entry name" value="Nucleotide-diphospho-sugar transferases"/>
    <property type="match status" value="1"/>
</dbReference>